<proteinExistence type="predicted"/>
<feature type="transmembrane region" description="Helical" evidence="5">
    <location>
        <begin position="93"/>
        <end position="112"/>
    </location>
</feature>
<keyword evidence="2 5" id="KW-0812">Transmembrane</keyword>
<dbReference type="EMBL" id="CP140152">
    <property type="protein sequence ID" value="WQH02638.1"/>
    <property type="molecule type" value="Genomic_DNA"/>
</dbReference>
<keyword evidence="4 5" id="KW-0472">Membrane</keyword>
<evidence type="ECO:0000256" key="1">
    <source>
        <dbReference type="ARBA" id="ARBA00004141"/>
    </source>
</evidence>
<dbReference type="PANTHER" id="PTHR42718">
    <property type="entry name" value="MAJOR FACILITATOR SUPERFAMILY MULTIDRUG TRANSPORTER MFSC"/>
    <property type="match status" value="1"/>
</dbReference>
<dbReference type="InterPro" id="IPR036259">
    <property type="entry name" value="MFS_trans_sf"/>
</dbReference>
<dbReference type="PANTHER" id="PTHR42718:SF39">
    <property type="entry name" value="ACTINORHODIN TRANSPORTER-RELATED"/>
    <property type="match status" value="1"/>
</dbReference>
<evidence type="ECO:0000256" key="5">
    <source>
        <dbReference type="SAM" id="Phobius"/>
    </source>
</evidence>
<feature type="transmembrane region" description="Helical" evidence="5">
    <location>
        <begin position="289"/>
        <end position="311"/>
    </location>
</feature>
<feature type="transmembrane region" description="Helical" evidence="5">
    <location>
        <begin position="417"/>
        <end position="440"/>
    </location>
</feature>
<evidence type="ECO:0000256" key="4">
    <source>
        <dbReference type="ARBA" id="ARBA00023136"/>
    </source>
</evidence>
<feature type="transmembrane region" description="Helical" evidence="5">
    <location>
        <begin position="323"/>
        <end position="341"/>
    </location>
</feature>
<protein>
    <submittedName>
        <fullName evidence="7">MFS transporter</fullName>
    </submittedName>
</protein>
<feature type="transmembrane region" description="Helical" evidence="5">
    <location>
        <begin position="186"/>
        <end position="206"/>
    </location>
</feature>
<dbReference type="InterPro" id="IPR011701">
    <property type="entry name" value="MFS"/>
</dbReference>
<dbReference type="PRINTS" id="PR01036">
    <property type="entry name" value="TCRTETB"/>
</dbReference>
<reference evidence="7 8" key="1">
    <citation type="submission" date="2023-11" db="EMBL/GenBank/DDBJ databases">
        <title>MicrobeMod: A computational toolkit for identifying prokaryotic methylation and restriction-modification with nanopore sequencing.</title>
        <authorList>
            <person name="Crits-Christoph A."/>
            <person name="Kang S.C."/>
            <person name="Lee H."/>
            <person name="Ostrov N."/>
        </authorList>
    </citation>
    <scope>NUCLEOTIDE SEQUENCE [LARGE SCALE GENOMIC DNA]</scope>
    <source>
        <strain evidence="7 8">ATCC 25935</strain>
    </source>
</reference>
<feature type="transmembrane region" description="Helical" evidence="5">
    <location>
        <begin position="151"/>
        <end position="174"/>
    </location>
</feature>
<dbReference type="GeneID" id="43161968"/>
<feature type="transmembrane region" description="Helical" evidence="5">
    <location>
        <begin position="460"/>
        <end position="479"/>
    </location>
</feature>
<feature type="transmembrane region" description="Helical" evidence="5">
    <location>
        <begin position="26"/>
        <end position="49"/>
    </location>
</feature>
<evidence type="ECO:0000313" key="7">
    <source>
        <dbReference type="EMBL" id="WQH02638.1"/>
    </source>
</evidence>
<feature type="transmembrane region" description="Helical" evidence="5">
    <location>
        <begin position="353"/>
        <end position="372"/>
    </location>
</feature>
<name>A0ABZ0XSE6_9BURK</name>
<comment type="subcellular location">
    <subcellularLocation>
        <location evidence="1">Membrane</location>
        <topology evidence="1">Multi-pass membrane protein</topology>
    </subcellularLocation>
</comment>
<organism evidence="7 8">
    <name type="scientific">Duganella zoogloeoides</name>
    <dbReference type="NCBI Taxonomy" id="75659"/>
    <lineage>
        <taxon>Bacteria</taxon>
        <taxon>Pseudomonadati</taxon>
        <taxon>Pseudomonadota</taxon>
        <taxon>Betaproteobacteria</taxon>
        <taxon>Burkholderiales</taxon>
        <taxon>Oxalobacteraceae</taxon>
        <taxon>Telluria group</taxon>
        <taxon>Duganella</taxon>
    </lineage>
</organism>
<dbReference type="Proteomes" id="UP001326110">
    <property type="component" value="Chromosome"/>
</dbReference>
<feature type="transmembrane region" description="Helical" evidence="5">
    <location>
        <begin position="218"/>
        <end position="236"/>
    </location>
</feature>
<keyword evidence="8" id="KW-1185">Reference proteome</keyword>
<feature type="transmembrane region" description="Helical" evidence="5">
    <location>
        <begin position="61"/>
        <end position="81"/>
    </location>
</feature>
<feature type="transmembrane region" description="Helical" evidence="5">
    <location>
        <begin position="118"/>
        <end position="139"/>
    </location>
</feature>
<dbReference type="SUPFAM" id="SSF103473">
    <property type="entry name" value="MFS general substrate transporter"/>
    <property type="match status" value="1"/>
</dbReference>
<dbReference type="InterPro" id="IPR020846">
    <property type="entry name" value="MFS_dom"/>
</dbReference>
<evidence type="ECO:0000313" key="8">
    <source>
        <dbReference type="Proteomes" id="UP001326110"/>
    </source>
</evidence>
<dbReference type="Gene3D" id="1.20.1250.20">
    <property type="entry name" value="MFS general substrate transporter like domains"/>
    <property type="match status" value="1"/>
</dbReference>
<dbReference type="CDD" id="cd17321">
    <property type="entry name" value="MFS_MMR_MDR_like"/>
    <property type="match status" value="1"/>
</dbReference>
<dbReference type="Gene3D" id="1.20.1720.10">
    <property type="entry name" value="Multidrug resistance protein D"/>
    <property type="match status" value="1"/>
</dbReference>
<keyword evidence="3 5" id="KW-1133">Transmembrane helix</keyword>
<sequence>MHPAVKGSEGSAFAAAASFSPRRRTLALIAVALAFVMDLLDTTIINVAIPSIGETLGADKAALEWIIAGYATAFAVLLIVGGRLGDSFGYRRMFLIGIVLFTITSMACGLAPDALSLQLARVAQGVSAALMVPQVMALVQVMYPPDQRYKVYTIFGFLGGFSAALGPIVGGLLIDANWFGLGWRLTFLINLPIGLFSIAAGIALLPAGRGVNAAPVDLTGAALTVAVLFAVLAPLIEGPSRGWPVGLMVLLAAALPLAWATVKYLRWRQAARGDALVPLDLFKLRKVNLGLLCTLCINPVLPGYLLVMTFVLQTGIGLSASQMAYACAPIAVGAMGGITLIGPRLHRLLGVRVMLVGVSVTAASLCLAAWSVHGGVLLHWPLALAQLGMGLGMGLCGPQLSNATLQDVPMSEAGVAAGMFTAVQQIAAAFGVALGGLLFFHGVQMDTADALRYAGAYLQVLPLFLGLLVVAVIGTLRLATVMPMPAR</sequence>
<evidence type="ECO:0000256" key="3">
    <source>
        <dbReference type="ARBA" id="ARBA00022989"/>
    </source>
</evidence>
<dbReference type="Pfam" id="PF07690">
    <property type="entry name" value="MFS_1"/>
    <property type="match status" value="1"/>
</dbReference>
<feature type="domain" description="Major facilitator superfamily (MFS) profile" evidence="6">
    <location>
        <begin position="27"/>
        <end position="486"/>
    </location>
</feature>
<feature type="transmembrane region" description="Helical" evidence="5">
    <location>
        <begin position="242"/>
        <end position="262"/>
    </location>
</feature>
<evidence type="ECO:0000256" key="2">
    <source>
        <dbReference type="ARBA" id="ARBA00022692"/>
    </source>
</evidence>
<dbReference type="PROSITE" id="PS50850">
    <property type="entry name" value="MFS"/>
    <property type="match status" value="1"/>
</dbReference>
<dbReference type="RefSeq" id="WP_019920063.1">
    <property type="nucleotide sequence ID" value="NZ_CP140152.1"/>
</dbReference>
<gene>
    <name evidence="7" type="ORF">SR858_16305</name>
</gene>
<accession>A0ABZ0XSE6</accession>
<evidence type="ECO:0000259" key="6">
    <source>
        <dbReference type="PROSITE" id="PS50850"/>
    </source>
</evidence>